<comment type="subcellular location">
    <subcellularLocation>
        <location evidence="1">Membrane</location>
        <topology evidence="1">Multi-pass membrane protein</topology>
    </subcellularLocation>
</comment>
<dbReference type="RefSeq" id="WP_186878009.1">
    <property type="nucleotide sequence ID" value="NZ_JACOPN010000003.1"/>
</dbReference>
<dbReference type="InterPro" id="IPR006214">
    <property type="entry name" value="Bax_inhibitor_1-related"/>
</dbReference>
<evidence type="ECO:0000256" key="1">
    <source>
        <dbReference type="ARBA" id="ARBA00004141"/>
    </source>
</evidence>
<comment type="caution">
    <text evidence="7">The sequence shown here is derived from an EMBL/GenBank/DDBJ whole genome shotgun (WGS) entry which is preliminary data.</text>
</comment>
<sequence>MRMPYEEERGYYAQGQVESLNEYMTRTFLWMVLGLMITFGLAVLGWMTNATLWLLYHVPGFHLIVLVVTLVMAFTMVSRIERMAVGTARAIFLAYSVLFGFTMSCYLYLYELPSLIFVFLATAVYFAALAAYGWLTHRDLSGIGSILTVGLIFLIVCGIILMFAPGLVMLDRLVCIAGIAIFLAFTAYDTQKIKAMYSYYAGYPDMLEKASIFSALQLYLDFLNLFLYLLRYVGKRRN</sequence>
<dbReference type="GO" id="GO:0005886">
    <property type="term" value="C:plasma membrane"/>
    <property type="evidence" value="ECO:0007669"/>
    <property type="project" value="TreeGrafter"/>
</dbReference>
<keyword evidence="8" id="KW-1185">Reference proteome</keyword>
<feature type="transmembrane region" description="Helical" evidence="6">
    <location>
        <begin position="142"/>
        <end position="164"/>
    </location>
</feature>
<accession>A0A8J6J3U8</accession>
<evidence type="ECO:0000256" key="2">
    <source>
        <dbReference type="ARBA" id="ARBA00010350"/>
    </source>
</evidence>
<evidence type="ECO:0000313" key="7">
    <source>
        <dbReference type="EMBL" id="MBC5716632.1"/>
    </source>
</evidence>
<evidence type="ECO:0000256" key="4">
    <source>
        <dbReference type="ARBA" id="ARBA00022989"/>
    </source>
</evidence>
<keyword evidence="5 6" id="KW-0472">Membrane</keyword>
<gene>
    <name evidence="7" type="ORF">H8S55_04750</name>
</gene>
<evidence type="ECO:0000313" key="8">
    <source>
        <dbReference type="Proteomes" id="UP000602260"/>
    </source>
</evidence>
<comment type="similarity">
    <text evidence="2 6">Belongs to the BI1 family.</text>
</comment>
<reference evidence="7" key="1">
    <citation type="submission" date="2020-08" db="EMBL/GenBank/DDBJ databases">
        <title>Genome public.</title>
        <authorList>
            <person name="Liu C."/>
            <person name="Sun Q."/>
        </authorList>
    </citation>
    <scope>NUCLEOTIDE SEQUENCE</scope>
    <source>
        <strain evidence="7">BX5</strain>
    </source>
</reference>
<feature type="transmembrane region" description="Helical" evidence="6">
    <location>
        <begin position="210"/>
        <end position="230"/>
    </location>
</feature>
<proteinExistence type="inferred from homology"/>
<protein>
    <submittedName>
        <fullName evidence="7">Bax inhibitor-1/YccA family protein</fullName>
    </submittedName>
</protein>
<keyword evidence="3 6" id="KW-0812">Transmembrane</keyword>
<dbReference type="Pfam" id="PF01027">
    <property type="entry name" value="Bax1-I"/>
    <property type="match status" value="1"/>
</dbReference>
<dbReference type="EMBL" id="JACOPN010000003">
    <property type="protein sequence ID" value="MBC5716632.1"/>
    <property type="molecule type" value="Genomic_DNA"/>
</dbReference>
<feature type="transmembrane region" description="Helical" evidence="6">
    <location>
        <begin position="115"/>
        <end position="135"/>
    </location>
</feature>
<evidence type="ECO:0000256" key="3">
    <source>
        <dbReference type="ARBA" id="ARBA00022692"/>
    </source>
</evidence>
<dbReference type="Proteomes" id="UP000602260">
    <property type="component" value="Unassembled WGS sequence"/>
</dbReference>
<organism evidence="7 8">
    <name type="scientific">Flintibacter faecis</name>
    <dbReference type="NCBI Taxonomy" id="2763047"/>
    <lineage>
        <taxon>Bacteria</taxon>
        <taxon>Bacillati</taxon>
        <taxon>Bacillota</taxon>
        <taxon>Clostridia</taxon>
        <taxon>Eubacteriales</taxon>
        <taxon>Flintibacter</taxon>
    </lineage>
</organism>
<name>A0A8J6J3U8_9FIRM</name>
<feature type="transmembrane region" description="Helical" evidence="6">
    <location>
        <begin position="90"/>
        <end position="109"/>
    </location>
</feature>
<evidence type="ECO:0000256" key="6">
    <source>
        <dbReference type="RuleBase" id="RU004379"/>
    </source>
</evidence>
<keyword evidence="4 6" id="KW-1133">Transmembrane helix</keyword>
<evidence type="ECO:0000256" key="5">
    <source>
        <dbReference type="ARBA" id="ARBA00023136"/>
    </source>
</evidence>
<feature type="transmembrane region" description="Helical" evidence="6">
    <location>
        <begin position="53"/>
        <end position="78"/>
    </location>
</feature>
<dbReference type="CDD" id="cd10432">
    <property type="entry name" value="BI-1-like_bacterial"/>
    <property type="match status" value="1"/>
</dbReference>
<feature type="transmembrane region" description="Helical" evidence="6">
    <location>
        <begin position="170"/>
        <end position="189"/>
    </location>
</feature>
<dbReference type="PANTHER" id="PTHR23291:SF50">
    <property type="entry name" value="PROTEIN LIFEGUARD 4"/>
    <property type="match status" value="1"/>
</dbReference>
<feature type="transmembrane region" description="Helical" evidence="6">
    <location>
        <begin position="28"/>
        <end position="47"/>
    </location>
</feature>
<dbReference type="PANTHER" id="PTHR23291">
    <property type="entry name" value="BAX INHIBITOR-RELATED"/>
    <property type="match status" value="1"/>
</dbReference>
<dbReference type="AlphaFoldDB" id="A0A8J6J3U8"/>